<feature type="transmembrane region" description="Helical" evidence="1">
    <location>
        <begin position="12"/>
        <end position="34"/>
    </location>
</feature>
<evidence type="ECO:0000313" key="2">
    <source>
        <dbReference type="EMBL" id="MXU91256.1"/>
    </source>
</evidence>
<dbReference type="AlphaFoldDB" id="A0A6B0UNP3"/>
<keyword evidence="1" id="KW-0812">Transmembrane</keyword>
<organism evidence="2">
    <name type="scientific">Ixodes ricinus</name>
    <name type="common">Common tick</name>
    <name type="synonym">Acarus ricinus</name>
    <dbReference type="NCBI Taxonomy" id="34613"/>
    <lineage>
        <taxon>Eukaryota</taxon>
        <taxon>Metazoa</taxon>
        <taxon>Ecdysozoa</taxon>
        <taxon>Arthropoda</taxon>
        <taxon>Chelicerata</taxon>
        <taxon>Arachnida</taxon>
        <taxon>Acari</taxon>
        <taxon>Parasitiformes</taxon>
        <taxon>Ixodida</taxon>
        <taxon>Ixodoidea</taxon>
        <taxon>Ixodidae</taxon>
        <taxon>Ixodinae</taxon>
        <taxon>Ixodes</taxon>
    </lineage>
</organism>
<evidence type="ECO:0000256" key="1">
    <source>
        <dbReference type="SAM" id="Phobius"/>
    </source>
</evidence>
<reference evidence="2" key="1">
    <citation type="submission" date="2019-12" db="EMBL/GenBank/DDBJ databases">
        <title>An insight into the sialome of adult female Ixodes ricinus ticks feeding for 6 days.</title>
        <authorList>
            <person name="Perner J."/>
            <person name="Ribeiro J.M.C."/>
        </authorList>
    </citation>
    <scope>NUCLEOTIDE SEQUENCE</scope>
    <source>
        <strain evidence="2">Semi-engorged</strain>
        <tissue evidence="2">Salivary glands</tissue>
    </source>
</reference>
<name>A0A6B0UNP3_IXORI</name>
<sequence>MTPVAQRGRSVAFLVPLATLRSSFGYVLANGKFLRRKRRGRRRKRLVSSPGPNARPAFSRWIVRLLTVCPASTDYRLQVCNARALAGFVGDAPATRRQCVKGISATCGQSAGQTFILDITP</sequence>
<dbReference type="EMBL" id="GIFC01009173">
    <property type="protein sequence ID" value="MXU91256.1"/>
    <property type="molecule type" value="Transcribed_RNA"/>
</dbReference>
<keyword evidence="1" id="KW-1133">Transmembrane helix</keyword>
<accession>A0A6B0UNP3</accession>
<proteinExistence type="predicted"/>
<protein>
    <submittedName>
        <fullName evidence="2">Putative secreted protein</fullName>
    </submittedName>
</protein>
<keyword evidence="1" id="KW-0472">Membrane</keyword>